<evidence type="ECO:0000256" key="1">
    <source>
        <dbReference type="SAM" id="Coils"/>
    </source>
</evidence>
<keyword evidence="1" id="KW-0175">Coiled coil</keyword>
<dbReference type="AlphaFoldDB" id="A0AAV7S996"/>
<proteinExistence type="predicted"/>
<gene>
    <name evidence="3" type="ORF">NDU88_000139</name>
</gene>
<evidence type="ECO:0000313" key="4">
    <source>
        <dbReference type="Proteomes" id="UP001066276"/>
    </source>
</evidence>
<reference evidence="3" key="1">
    <citation type="journal article" date="2022" name="bioRxiv">
        <title>Sequencing and chromosome-scale assembly of the giantPleurodeles waltlgenome.</title>
        <authorList>
            <person name="Brown T."/>
            <person name="Elewa A."/>
            <person name="Iarovenko S."/>
            <person name="Subramanian E."/>
            <person name="Araus A.J."/>
            <person name="Petzold A."/>
            <person name="Susuki M."/>
            <person name="Suzuki K.-i.T."/>
            <person name="Hayashi T."/>
            <person name="Toyoda A."/>
            <person name="Oliveira C."/>
            <person name="Osipova E."/>
            <person name="Leigh N.D."/>
            <person name="Simon A."/>
            <person name="Yun M.H."/>
        </authorList>
    </citation>
    <scope>NUCLEOTIDE SEQUENCE</scope>
    <source>
        <strain evidence="3">20211129_DDA</strain>
        <tissue evidence="3">Liver</tissue>
    </source>
</reference>
<comment type="caution">
    <text evidence="3">The sequence shown here is derived from an EMBL/GenBank/DDBJ whole genome shotgun (WGS) entry which is preliminary data.</text>
</comment>
<feature type="compositionally biased region" description="Low complexity" evidence="2">
    <location>
        <begin position="117"/>
        <end position="136"/>
    </location>
</feature>
<keyword evidence="4" id="KW-1185">Reference proteome</keyword>
<evidence type="ECO:0000313" key="3">
    <source>
        <dbReference type="EMBL" id="KAJ1159633.1"/>
    </source>
</evidence>
<feature type="coiled-coil region" evidence="1">
    <location>
        <begin position="252"/>
        <end position="279"/>
    </location>
</feature>
<evidence type="ECO:0000256" key="2">
    <source>
        <dbReference type="SAM" id="MobiDB-lite"/>
    </source>
</evidence>
<name>A0AAV7S996_PLEWA</name>
<accession>A0AAV7S996</accession>
<feature type="region of interest" description="Disordered" evidence="2">
    <location>
        <begin position="77"/>
        <end position="144"/>
    </location>
</feature>
<dbReference type="Proteomes" id="UP001066276">
    <property type="component" value="Chromosome 4_2"/>
</dbReference>
<dbReference type="EMBL" id="JANPWB010000008">
    <property type="protein sequence ID" value="KAJ1159633.1"/>
    <property type="molecule type" value="Genomic_DNA"/>
</dbReference>
<protein>
    <submittedName>
        <fullName evidence="3">Uncharacterized protein</fullName>
    </submittedName>
</protein>
<sequence>MMQGPEVPEVKLLNFEGGKDHPELLNNKGIYTPIGKNMQPGFVEQESYDTFQVSQGEATSLPVGDVGDPNHMAQVSEAGVEEIGTRKKAPDWSKDGGDKFYSLTEDSDTSISDHNSSETGASISSESGSISSTVESTVRKQRREHKGLNLRAPFRDGVELSAQSRKTLKWDYSGTSLTSTAEVYISEAQAKADVRVCSPDLCIGTRNTDSAMLQSIYNSIKELQTETRVESRRARMATKRLQGTVRKVVKSCIEIEEKLSKMEERMKAVEADVEALRAQSAAHDGQLIDIMWKLEDPENRQRRNNLFFRHWRRGGGQ</sequence>
<organism evidence="3 4">
    <name type="scientific">Pleurodeles waltl</name>
    <name type="common">Iberian ribbed newt</name>
    <dbReference type="NCBI Taxonomy" id="8319"/>
    <lineage>
        <taxon>Eukaryota</taxon>
        <taxon>Metazoa</taxon>
        <taxon>Chordata</taxon>
        <taxon>Craniata</taxon>
        <taxon>Vertebrata</taxon>
        <taxon>Euteleostomi</taxon>
        <taxon>Amphibia</taxon>
        <taxon>Batrachia</taxon>
        <taxon>Caudata</taxon>
        <taxon>Salamandroidea</taxon>
        <taxon>Salamandridae</taxon>
        <taxon>Pleurodelinae</taxon>
        <taxon>Pleurodeles</taxon>
    </lineage>
</organism>
<feature type="compositionally biased region" description="Basic and acidic residues" evidence="2">
    <location>
        <begin position="83"/>
        <end position="98"/>
    </location>
</feature>